<dbReference type="Proteomes" id="UP000183038">
    <property type="component" value="Unassembled WGS sequence"/>
</dbReference>
<dbReference type="AlphaFoldDB" id="A0A1H4MUM1"/>
<feature type="domain" description="Putative auto-transporter adhesin head GIN" evidence="1">
    <location>
        <begin position="41"/>
        <end position="154"/>
    </location>
</feature>
<gene>
    <name evidence="2" type="ORF">SAMN05192540_1750</name>
</gene>
<feature type="domain" description="Putative auto-transporter adhesin head GIN" evidence="1">
    <location>
        <begin position="159"/>
        <end position="257"/>
    </location>
</feature>
<protein>
    <submittedName>
        <fullName evidence="2">Putative auto-transporter adhesin, head GIN domain</fullName>
    </submittedName>
</protein>
<evidence type="ECO:0000313" key="2">
    <source>
        <dbReference type="EMBL" id="SEB86517.1"/>
    </source>
</evidence>
<dbReference type="Pfam" id="PF10988">
    <property type="entry name" value="DUF2807"/>
    <property type="match status" value="2"/>
</dbReference>
<evidence type="ECO:0000313" key="3">
    <source>
        <dbReference type="Proteomes" id="UP000183038"/>
    </source>
</evidence>
<evidence type="ECO:0000259" key="1">
    <source>
        <dbReference type="Pfam" id="PF10988"/>
    </source>
</evidence>
<dbReference type="InterPro" id="IPR021255">
    <property type="entry name" value="DUF2807"/>
</dbReference>
<reference evidence="2 3" key="1">
    <citation type="submission" date="2016-10" db="EMBL/GenBank/DDBJ databases">
        <authorList>
            <person name="de Groot N.N."/>
        </authorList>
    </citation>
    <scope>NUCLEOTIDE SEQUENCE [LARGE SCALE GENOMIC DNA]</scope>
    <source>
        <strain evidence="2 3">MAR_2009_71</strain>
    </source>
</reference>
<dbReference type="OrthoDB" id="1419485at2"/>
<name>A0A1H4MUM1_9FLAO</name>
<dbReference type="RefSeq" id="WP_074671972.1">
    <property type="nucleotide sequence ID" value="NZ_CAJQES010000064.1"/>
</dbReference>
<sequence>MKKFAILFVALIVGVTSYSQRKPKIKGNKNVIEVREDLEPFYGIELADDLDIVIQKASHEGYALELDDNLVDVLKFKVDNGVLKISSFYNITSKRKLDITIFFQELNSIKMLNGKISMKDVISTDKLRVQTFGTSRLELNATADIIDVNMEEISSGDFNLASDSLNIVLKDRIDVKLYTTGESNNIYMYKNASAKVEGTSDFLMAKLYGNSALKASNLQSNDVLVIAEDSPDVEVRALNTIQLSSKGATRTKLYGDAEITILDFLDTSRLEKEKN</sequence>
<dbReference type="Gene3D" id="2.160.20.120">
    <property type="match status" value="1"/>
</dbReference>
<accession>A0A1H4MUM1</accession>
<organism evidence="2 3">
    <name type="scientific">Maribacter dokdonensis</name>
    <dbReference type="NCBI Taxonomy" id="320912"/>
    <lineage>
        <taxon>Bacteria</taxon>
        <taxon>Pseudomonadati</taxon>
        <taxon>Bacteroidota</taxon>
        <taxon>Flavobacteriia</taxon>
        <taxon>Flavobacteriales</taxon>
        <taxon>Flavobacteriaceae</taxon>
        <taxon>Maribacter</taxon>
    </lineage>
</organism>
<dbReference type="EMBL" id="FNTB01000001">
    <property type="protein sequence ID" value="SEB86517.1"/>
    <property type="molecule type" value="Genomic_DNA"/>
</dbReference>
<proteinExistence type="predicted"/>